<feature type="binding site" evidence="6">
    <location>
        <begin position="22"/>
        <end position="25"/>
    </location>
    <ligand>
        <name>substrate</name>
    </ligand>
</feature>
<comment type="similarity">
    <text evidence="6">Belongs to the UPP synthase family.</text>
</comment>
<dbReference type="InterPro" id="IPR001441">
    <property type="entry name" value="UPP_synth-like"/>
</dbReference>
<dbReference type="FunFam" id="3.40.1180.10:FF:000001">
    <property type="entry name" value="(2E,6E)-farnesyl-diphosphate-specific ditrans,polycis-undecaprenyl-diphosphate synthase"/>
    <property type="match status" value="1"/>
</dbReference>
<protein>
    <recommendedName>
        <fullName evidence="6">Ditrans,polycis-undecaprenyl-diphosphate synthase ((2E,6E)-farnesyl-diphosphate specific)</fullName>
        <ecNumber evidence="6">2.5.1.31</ecNumber>
    </recommendedName>
    <alternativeName>
        <fullName evidence="6">Ditrans,polycis-undecaprenylcistransferase</fullName>
    </alternativeName>
    <alternativeName>
        <fullName evidence="6">Undecaprenyl diphosphate synthase</fullName>
        <shortName evidence="6">UDS</shortName>
    </alternativeName>
    <alternativeName>
        <fullName evidence="6">Undecaprenyl pyrophosphate synthase</fullName>
        <shortName evidence="6">UPP synthase</shortName>
    </alternativeName>
</protein>
<comment type="catalytic activity">
    <reaction evidence="6">
        <text>8 isopentenyl diphosphate + (2E,6E)-farnesyl diphosphate = di-trans,octa-cis-undecaprenyl diphosphate + 8 diphosphate</text>
        <dbReference type="Rhea" id="RHEA:27551"/>
        <dbReference type="ChEBI" id="CHEBI:33019"/>
        <dbReference type="ChEBI" id="CHEBI:58405"/>
        <dbReference type="ChEBI" id="CHEBI:128769"/>
        <dbReference type="ChEBI" id="CHEBI:175763"/>
        <dbReference type="EC" id="2.5.1.31"/>
    </reaction>
</comment>
<keyword evidence="1 6" id="KW-0808">Transferase</keyword>
<dbReference type="RefSeq" id="WP_089072730.1">
    <property type="nucleotide sequence ID" value="NZ_CBCSAM010000015.1"/>
</dbReference>
<proteinExistence type="inferred from homology"/>
<dbReference type="InterPro" id="IPR036424">
    <property type="entry name" value="UPP_synth-like_sf"/>
</dbReference>
<feature type="active site" description="Proton acceptor" evidence="6">
    <location>
        <position position="69"/>
    </location>
</feature>
<evidence type="ECO:0000256" key="6">
    <source>
        <dbReference type="HAMAP-Rule" id="MF_01139"/>
    </source>
</evidence>
<dbReference type="Proteomes" id="UP000242175">
    <property type="component" value="Chromosome large"/>
</dbReference>
<dbReference type="EMBL" id="CP022355">
    <property type="protein sequence ID" value="ASK77820.1"/>
    <property type="molecule type" value="Genomic_DNA"/>
</dbReference>
<evidence type="ECO:0000256" key="4">
    <source>
        <dbReference type="ARBA" id="ARBA00022984"/>
    </source>
</evidence>
<dbReference type="Pfam" id="PF01255">
    <property type="entry name" value="Prenyltransf"/>
    <property type="match status" value="1"/>
</dbReference>
<dbReference type="PROSITE" id="PS01066">
    <property type="entry name" value="UPP_SYNTHASE"/>
    <property type="match status" value="1"/>
</dbReference>
<dbReference type="SUPFAM" id="SSF64005">
    <property type="entry name" value="Undecaprenyl diphosphate synthase"/>
    <property type="match status" value="1"/>
</dbReference>
<dbReference type="CDD" id="cd00475">
    <property type="entry name" value="Cis_IPPS"/>
    <property type="match status" value="1"/>
</dbReference>
<feature type="binding site" evidence="6">
    <location>
        <begin position="195"/>
        <end position="197"/>
    </location>
    <ligand>
        <name>substrate</name>
    </ligand>
</feature>
<dbReference type="GO" id="GO:0008834">
    <property type="term" value="F:ditrans,polycis-undecaprenyl-diphosphate synthase [(2E,6E)-farnesyl-diphosphate specific] activity"/>
    <property type="evidence" value="ECO:0007669"/>
    <property type="project" value="UniProtKB-UniRule"/>
</dbReference>
<dbReference type="EC" id="2.5.1.31" evidence="6"/>
<reference evidence="7 8" key="1">
    <citation type="journal article" date="2016" name="Int. J. Syst. Evol. Microbiol.">
        <title>Paraphotobacterium marinum gen. nov., sp. nov., a member of the family Vibrionaceae, isolated from surface seawater.</title>
        <authorList>
            <person name="Huang Z."/>
            <person name="Dong C."/>
            <person name="Shao Z."/>
        </authorList>
    </citation>
    <scope>NUCLEOTIDE SEQUENCE [LARGE SCALE GENOMIC DNA]</scope>
    <source>
        <strain evidence="7 8">NSCS20N07D</strain>
    </source>
</reference>
<dbReference type="HAMAP" id="MF_01139">
    <property type="entry name" value="ISPT"/>
    <property type="match status" value="1"/>
</dbReference>
<evidence type="ECO:0000256" key="1">
    <source>
        <dbReference type="ARBA" id="ARBA00022679"/>
    </source>
</evidence>
<evidence type="ECO:0000313" key="8">
    <source>
        <dbReference type="Proteomes" id="UP000242175"/>
    </source>
</evidence>
<keyword evidence="6" id="KW-0479">Metal-binding</keyword>
<keyword evidence="5 6" id="KW-0961">Cell wall biogenesis/degradation</keyword>
<feature type="binding site" evidence="6">
    <location>
        <position position="38"/>
    </location>
    <ligand>
        <name>substrate</name>
    </ligand>
</feature>
<organism evidence="7 8">
    <name type="scientific">Paraphotobacterium marinum</name>
    <dbReference type="NCBI Taxonomy" id="1755811"/>
    <lineage>
        <taxon>Bacteria</taxon>
        <taxon>Pseudomonadati</taxon>
        <taxon>Pseudomonadota</taxon>
        <taxon>Gammaproteobacteria</taxon>
        <taxon>Vibrionales</taxon>
        <taxon>Vibrionaceae</taxon>
        <taxon>Paraphotobacterium</taxon>
    </lineage>
</organism>
<dbReference type="Gene3D" id="3.40.1180.10">
    <property type="entry name" value="Decaprenyl diphosphate synthase-like"/>
    <property type="match status" value="1"/>
</dbReference>
<accession>A0A220VC01</accession>
<keyword evidence="4 6" id="KW-0573">Peptidoglycan synthesis</keyword>
<dbReference type="GO" id="GO:0008360">
    <property type="term" value="P:regulation of cell shape"/>
    <property type="evidence" value="ECO:0007669"/>
    <property type="project" value="UniProtKB-KW"/>
</dbReference>
<dbReference type="GO" id="GO:0016094">
    <property type="term" value="P:polyprenol biosynthetic process"/>
    <property type="evidence" value="ECO:0007669"/>
    <property type="project" value="TreeGrafter"/>
</dbReference>
<keyword evidence="8" id="KW-1185">Reference proteome</keyword>
<comment type="function">
    <text evidence="6">Catalyzes the sequential condensation of isopentenyl diphosphate (IPP) with (2E,6E)-farnesyl diphosphate (E,E-FPP) to yield (2Z,6Z,10Z,14Z,18Z,22Z,26Z,30Z,34E,38E)-undecaprenyl diphosphate (di-trans,octa-cis-UPP). UPP is the precursor of glycosyl carrier lipid in the biosynthesis of bacterial cell wall polysaccharide components such as peptidoglycan and lipopolysaccharide.</text>
</comment>
<evidence type="ECO:0000256" key="3">
    <source>
        <dbReference type="ARBA" id="ARBA00022960"/>
    </source>
</evidence>
<gene>
    <name evidence="6" type="primary">uppS</name>
    <name evidence="7" type="ORF">CF386_01405</name>
</gene>
<dbReference type="PANTHER" id="PTHR10291">
    <property type="entry name" value="DEHYDRODOLICHYL DIPHOSPHATE SYNTHASE FAMILY MEMBER"/>
    <property type="match status" value="1"/>
</dbReference>
<sequence length="240" mass="28195">MDQIISKEKAPLPNHVAIIMDGNGRWAKQKGLPRHKGHRKGVETTKRIIDFSAKNKIKVLTLFAFSSENWKRNKREVRFLMMLFFITLKKDLSELYDRGVRLRVIGDKVQLPLRLQRLIELAEKKTANNDKLFLNIALNYGGQWDIVNATKAIVEQIETKQISKDEINTEYFSKFLQLSDLPNVDMLIRTSGEFRISNFLLWQIAYSELYFSEALWPDFSESHYQEALFQYQCRNRRFGA</sequence>
<name>A0A220VC01_9GAMM</name>
<feature type="binding site" evidence="6">
    <location>
        <position position="34"/>
    </location>
    <ligand>
        <name>substrate</name>
    </ligand>
</feature>
<feature type="binding site" evidence="6">
    <location>
        <position position="21"/>
    </location>
    <ligand>
        <name>Mg(2+)</name>
        <dbReference type="ChEBI" id="CHEBI:18420"/>
    </ligand>
</feature>
<comment type="cofactor">
    <cofactor evidence="6">
        <name>Mg(2+)</name>
        <dbReference type="ChEBI" id="CHEBI:18420"/>
    </cofactor>
    <text evidence="6">Binds 2 magnesium ions per subunit.</text>
</comment>
<feature type="binding site" evidence="6">
    <location>
        <position position="208"/>
    </location>
    <ligand>
        <name>Mg(2+)</name>
        <dbReference type="ChEBI" id="CHEBI:18420"/>
    </ligand>
</feature>
<dbReference type="OrthoDB" id="4191603at2"/>
<dbReference type="InterPro" id="IPR018520">
    <property type="entry name" value="UPP_synth-like_CS"/>
</dbReference>
<evidence type="ECO:0000256" key="5">
    <source>
        <dbReference type="ARBA" id="ARBA00023316"/>
    </source>
</evidence>
<evidence type="ECO:0000256" key="2">
    <source>
        <dbReference type="ARBA" id="ARBA00022842"/>
    </source>
</evidence>
<feature type="binding site" evidence="6">
    <location>
        <position position="70"/>
    </location>
    <ligand>
        <name>substrate</name>
    </ligand>
</feature>
<dbReference type="PANTHER" id="PTHR10291:SF0">
    <property type="entry name" value="DEHYDRODOLICHYL DIPHOSPHATE SYNTHASE 2"/>
    <property type="match status" value="1"/>
</dbReference>
<keyword evidence="3 6" id="KW-0133">Cell shape</keyword>
<comment type="subunit">
    <text evidence="6">Homodimer.</text>
</comment>
<feature type="binding site" evidence="6">
    <location>
        <position position="26"/>
    </location>
    <ligand>
        <name>substrate</name>
    </ligand>
</feature>
<dbReference type="AlphaFoldDB" id="A0A220VC01"/>
<dbReference type="GO" id="GO:0009252">
    <property type="term" value="P:peptidoglycan biosynthetic process"/>
    <property type="evidence" value="ECO:0007669"/>
    <property type="project" value="UniProtKB-UniRule"/>
</dbReference>
<feature type="active site" evidence="6">
    <location>
        <position position="21"/>
    </location>
</feature>
<dbReference type="GO" id="GO:0071555">
    <property type="term" value="P:cell wall organization"/>
    <property type="evidence" value="ECO:0007669"/>
    <property type="project" value="UniProtKB-KW"/>
</dbReference>
<dbReference type="KEGG" id="pmai:CF386_01405"/>
<feature type="binding site" evidence="6">
    <location>
        <position position="189"/>
    </location>
    <ligand>
        <name>substrate</name>
    </ligand>
</feature>
<evidence type="ECO:0000313" key="7">
    <source>
        <dbReference type="EMBL" id="ASK77820.1"/>
    </source>
</evidence>
<dbReference type="GO" id="GO:0000287">
    <property type="term" value="F:magnesium ion binding"/>
    <property type="evidence" value="ECO:0007669"/>
    <property type="project" value="UniProtKB-UniRule"/>
</dbReference>
<dbReference type="NCBIfam" id="NF011405">
    <property type="entry name" value="PRK14830.1"/>
    <property type="match status" value="1"/>
</dbReference>
<feature type="binding site" evidence="6">
    <location>
        <begin position="66"/>
        <end position="68"/>
    </location>
    <ligand>
        <name>substrate</name>
    </ligand>
</feature>
<keyword evidence="2 6" id="KW-0460">Magnesium</keyword>
<dbReference type="NCBIfam" id="TIGR00055">
    <property type="entry name" value="uppS"/>
    <property type="match status" value="1"/>
</dbReference>
<feature type="binding site" evidence="6">
    <location>
        <position position="72"/>
    </location>
    <ligand>
        <name>substrate</name>
    </ligand>
</feature>